<name>A0A1X0DFI6_9MYCO</name>
<dbReference type="PANTHER" id="PTHR38658:SF1">
    <property type="entry name" value="OXPP CYCLE PROTEIN OPCA-RELATED"/>
    <property type="match status" value="1"/>
</dbReference>
<dbReference type="STRING" id="444597.BST26_09350"/>
<comment type="caution">
    <text evidence="1">The sequence shown here is derived from an EMBL/GenBank/DDBJ whole genome shotgun (WGS) entry which is preliminary data.</text>
</comment>
<dbReference type="Pfam" id="PF10128">
    <property type="entry name" value="OpcA_G6PD_assem"/>
    <property type="match status" value="1"/>
</dbReference>
<dbReference type="InterPro" id="IPR046801">
    <property type="entry name" value="OpcA_G6PD_N"/>
</dbReference>
<evidence type="ECO:0000313" key="2">
    <source>
        <dbReference type="Proteomes" id="UP000192801"/>
    </source>
</evidence>
<dbReference type="PANTHER" id="PTHR38658">
    <property type="entry name" value="OXPP CYCLE PROTEIN OPCA-RELATED"/>
    <property type="match status" value="1"/>
</dbReference>
<protein>
    <submittedName>
        <fullName evidence="1">Glucose-6-phosphate dehydrogenase assembly protein OpcA</fullName>
    </submittedName>
</protein>
<sequence length="303" mass="32379">MIVDLPGTTTNDVNRRLVALREEQGVSTMGRVLTLVVSVTAESVLEESIAAANDASREHPCRVILVSPADASAGDPRLDAQIRVGRDGGAGEVVVLRLSGPLAEHAASVVTPFLLPDTPVVAWWPDAAPAAPAEDPLGRLALRRITDATGAPDPLADIRSRLAGYTPGDTDLCWSRVTYWRALLAAALDDGADTEVRSVLVRGRAAEPAFDILAGWLVSRLDCPVHRTVGQPLVELHTDTETIALSRPQPGVTATLSRTGRPDALLPLAYRGTADCLAEDLRRLEPDGIYLTALRGLDRVEYR</sequence>
<dbReference type="AlphaFoldDB" id="A0A1X0DFI6"/>
<proteinExistence type="predicted"/>
<organism evidence="1 2">
    <name type="scientific">Mycolicibacterium insubricum</name>
    <dbReference type="NCBI Taxonomy" id="444597"/>
    <lineage>
        <taxon>Bacteria</taxon>
        <taxon>Bacillati</taxon>
        <taxon>Actinomycetota</taxon>
        <taxon>Actinomycetes</taxon>
        <taxon>Mycobacteriales</taxon>
        <taxon>Mycobacteriaceae</taxon>
        <taxon>Mycolicibacterium</taxon>
    </lineage>
</organism>
<keyword evidence="2" id="KW-1185">Reference proteome</keyword>
<dbReference type="EMBL" id="MVHS01000016">
    <property type="protein sequence ID" value="ORA71087.1"/>
    <property type="molecule type" value="Genomic_DNA"/>
</dbReference>
<gene>
    <name evidence="1" type="ORF">BST26_09350</name>
</gene>
<dbReference type="RefSeq" id="WP_083030513.1">
    <property type="nucleotide sequence ID" value="NZ_AP022618.1"/>
</dbReference>
<dbReference type="InterPro" id="IPR046802">
    <property type="entry name" value="OpcA_G6PD_C"/>
</dbReference>
<dbReference type="Proteomes" id="UP000192801">
    <property type="component" value="Unassembled WGS sequence"/>
</dbReference>
<dbReference type="OrthoDB" id="128564at2"/>
<dbReference type="NCBIfam" id="TIGR00534">
    <property type="entry name" value="OpcA"/>
    <property type="match status" value="1"/>
</dbReference>
<dbReference type="InterPro" id="IPR004555">
    <property type="entry name" value="G6PDH_assembly_OpcA"/>
</dbReference>
<reference evidence="1 2" key="1">
    <citation type="submission" date="2016-12" db="EMBL/GenBank/DDBJ databases">
        <title>The new phylogeny of genus Mycobacterium.</title>
        <authorList>
            <person name="Tortoli E."/>
            <person name="Trovato A."/>
            <person name="Cirillo D.M."/>
        </authorList>
    </citation>
    <scope>NUCLEOTIDE SEQUENCE [LARGE SCALE GENOMIC DNA]</scope>
    <source>
        <strain evidence="1 2">DSM 45130</strain>
    </source>
</reference>
<dbReference type="Pfam" id="PF20171">
    <property type="entry name" value="OpcA_G6PD_C"/>
    <property type="match status" value="1"/>
</dbReference>
<evidence type="ECO:0000313" key="1">
    <source>
        <dbReference type="EMBL" id="ORA71087.1"/>
    </source>
</evidence>
<accession>A0A1X0DFI6</accession>